<dbReference type="InterPro" id="IPR037100">
    <property type="entry name" value="Spo0B_C_sf"/>
</dbReference>
<evidence type="ECO:0000259" key="4">
    <source>
        <dbReference type="Pfam" id="PF14689"/>
    </source>
</evidence>
<reference evidence="5 6" key="1">
    <citation type="journal article" date="2016" name="Genome Announc.">
        <title>Whole-Genome Sequence of Rummeliibacillus stabekisii Strain PP9 Isolated from Antarctic Soil.</title>
        <authorList>
            <person name="da Mota F.F."/>
            <person name="Vollu R.E."/>
            <person name="Jurelevicius D."/>
            <person name="Seldin L."/>
        </authorList>
    </citation>
    <scope>NUCLEOTIDE SEQUENCE [LARGE SCALE GENOMIC DNA]</scope>
    <source>
        <strain evidence="5 6">PP9</strain>
    </source>
</reference>
<evidence type="ECO:0000313" key="6">
    <source>
        <dbReference type="Proteomes" id="UP000076021"/>
    </source>
</evidence>
<dbReference type="InterPro" id="IPR039506">
    <property type="entry name" value="SPOB_a"/>
</dbReference>
<dbReference type="RefSeq" id="WP_066788506.1">
    <property type="nucleotide sequence ID" value="NZ_CP014806.1"/>
</dbReference>
<sequence>MSKHQSLNVNEVLRFANHDFMNQLQLIKMNLDLGRLEEAKNAVEHTAEQCKTFFSINKMGLPKTIDWIHTLEWRYPSIHVKVETNIDEKINQEADNVVCDYLEGAILHIYEALDPFVDQQLSLQIYASNQQFEIEFHLIGHWSQKEHYHILKHPFIMNEEISFTQNEWHMIITKKEGI</sequence>
<evidence type="ECO:0000256" key="2">
    <source>
        <dbReference type="ARBA" id="ARBA00022679"/>
    </source>
</evidence>
<protein>
    <recommendedName>
        <fullName evidence="4">SpoOB alpha-helical domain-containing protein</fullName>
    </recommendedName>
</protein>
<name>A0A143HCP4_9BACL</name>
<organism evidence="5 6">
    <name type="scientific">Rummeliibacillus stabekisii</name>
    <dbReference type="NCBI Taxonomy" id="241244"/>
    <lineage>
        <taxon>Bacteria</taxon>
        <taxon>Bacillati</taxon>
        <taxon>Bacillota</taxon>
        <taxon>Bacilli</taxon>
        <taxon>Bacillales</taxon>
        <taxon>Caryophanaceae</taxon>
        <taxon>Rummeliibacillus</taxon>
    </lineage>
</organism>
<dbReference type="Pfam" id="PF14689">
    <property type="entry name" value="SPOB_a"/>
    <property type="match status" value="1"/>
</dbReference>
<dbReference type="SUPFAM" id="SSF55890">
    <property type="entry name" value="Sporulation response regulatory protein Spo0B"/>
    <property type="match status" value="1"/>
</dbReference>
<keyword evidence="3" id="KW-0418">Kinase</keyword>
<dbReference type="GO" id="GO:0000155">
    <property type="term" value="F:phosphorelay sensor kinase activity"/>
    <property type="evidence" value="ECO:0007669"/>
    <property type="project" value="InterPro"/>
</dbReference>
<proteinExistence type="predicted"/>
<keyword evidence="1" id="KW-0597">Phosphoprotein</keyword>
<gene>
    <name evidence="5" type="ORF">ATY39_08460</name>
</gene>
<dbReference type="Proteomes" id="UP000076021">
    <property type="component" value="Chromosome"/>
</dbReference>
<dbReference type="OrthoDB" id="2375606at2"/>
<reference evidence="6" key="2">
    <citation type="submission" date="2016-03" db="EMBL/GenBank/DDBJ databases">
        <authorList>
            <person name="Ploux O."/>
        </authorList>
    </citation>
    <scope>NUCLEOTIDE SEQUENCE [LARGE SCALE GENOMIC DNA]</scope>
    <source>
        <strain evidence="6">PP9</strain>
    </source>
</reference>
<keyword evidence="6" id="KW-1185">Reference proteome</keyword>
<dbReference type="Gene3D" id="1.10.287.130">
    <property type="match status" value="1"/>
</dbReference>
<evidence type="ECO:0000256" key="1">
    <source>
        <dbReference type="ARBA" id="ARBA00022553"/>
    </source>
</evidence>
<dbReference type="EMBL" id="CP014806">
    <property type="protein sequence ID" value="AMW99484.1"/>
    <property type="molecule type" value="Genomic_DNA"/>
</dbReference>
<dbReference type="Gene3D" id="3.30.565.30">
    <property type="entry name" value="Sporulation initiation phosphotransferase B (SpoOB), C-terminal domain"/>
    <property type="match status" value="1"/>
</dbReference>
<dbReference type="AlphaFoldDB" id="A0A143HCP4"/>
<dbReference type="KEGG" id="rst:ATY39_08460"/>
<accession>A0A143HCP4</accession>
<feature type="domain" description="SpoOB alpha-helical" evidence="4">
    <location>
        <begin position="4"/>
        <end position="59"/>
    </location>
</feature>
<evidence type="ECO:0000313" key="5">
    <source>
        <dbReference type="EMBL" id="AMW99484.1"/>
    </source>
</evidence>
<dbReference type="STRING" id="241244.ATY39_08460"/>
<dbReference type="InterPro" id="IPR016120">
    <property type="entry name" value="Sig_transdc_His_kin_SpoOB"/>
</dbReference>
<keyword evidence="2" id="KW-0808">Transferase</keyword>
<evidence type="ECO:0000256" key="3">
    <source>
        <dbReference type="ARBA" id="ARBA00022777"/>
    </source>
</evidence>